<dbReference type="InterPro" id="IPR014729">
    <property type="entry name" value="Rossmann-like_a/b/a_fold"/>
</dbReference>
<evidence type="ECO:0000256" key="1">
    <source>
        <dbReference type="ARBA" id="ARBA00010101"/>
    </source>
</evidence>
<keyword evidence="2" id="KW-0444">Lipid biosynthesis</keyword>
<keyword evidence="5" id="KW-0443">Lipid metabolism</keyword>
<protein>
    <recommendedName>
        <fullName evidence="8">choline-phosphate cytidylyltransferase</fullName>
        <ecNumber evidence="8">2.7.7.15</ecNumber>
    </recommendedName>
</protein>
<evidence type="ECO:0000313" key="11">
    <source>
        <dbReference type="EMBL" id="KAK9828668.1"/>
    </source>
</evidence>
<accession>A0AAW1R5A4</accession>
<proteinExistence type="inferred from homology"/>
<evidence type="ECO:0000259" key="10">
    <source>
        <dbReference type="Pfam" id="PF01467"/>
    </source>
</evidence>
<keyword evidence="3" id="KW-0808">Transferase</keyword>
<gene>
    <name evidence="11" type="ORF">WJX72_001433</name>
</gene>
<dbReference type="PANTHER" id="PTHR10739:SF13">
    <property type="entry name" value="CHOLINE-PHOSPHATE CYTIDYLYLTRANSFERASE"/>
    <property type="match status" value="1"/>
</dbReference>
<dbReference type="NCBIfam" id="TIGR00125">
    <property type="entry name" value="cyt_tran_rel"/>
    <property type="match status" value="1"/>
</dbReference>
<dbReference type="EMBL" id="JALJOR010000001">
    <property type="protein sequence ID" value="KAK9828668.1"/>
    <property type="molecule type" value="Genomic_DNA"/>
</dbReference>
<dbReference type="SUPFAM" id="SSF52374">
    <property type="entry name" value="Nucleotidylyl transferase"/>
    <property type="match status" value="1"/>
</dbReference>
<evidence type="ECO:0000256" key="9">
    <source>
        <dbReference type="SAM" id="MobiDB-lite"/>
    </source>
</evidence>
<keyword evidence="4" id="KW-0548">Nucleotidyltransferase</keyword>
<feature type="region of interest" description="Disordered" evidence="9">
    <location>
        <begin position="1"/>
        <end position="52"/>
    </location>
</feature>
<evidence type="ECO:0000256" key="4">
    <source>
        <dbReference type="ARBA" id="ARBA00022695"/>
    </source>
</evidence>
<evidence type="ECO:0000313" key="12">
    <source>
        <dbReference type="Proteomes" id="UP001489004"/>
    </source>
</evidence>
<name>A0AAW1R5A4_9CHLO</name>
<keyword evidence="12" id="KW-1185">Reference proteome</keyword>
<dbReference type="PANTHER" id="PTHR10739">
    <property type="entry name" value="CYTIDYLYLTRANSFERASE"/>
    <property type="match status" value="1"/>
</dbReference>
<dbReference type="InterPro" id="IPR004821">
    <property type="entry name" value="Cyt_trans-like"/>
</dbReference>
<evidence type="ECO:0000256" key="6">
    <source>
        <dbReference type="ARBA" id="ARBA00023209"/>
    </source>
</evidence>
<comment type="caution">
    <text evidence="11">The sequence shown here is derived from an EMBL/GenBank/DDBJ whole genome shotgun (WGS) entry which is preliminary data.</text>
</comment>
<evidence type="ECO:0000256" key="7">
    <source>
        <dbReference type="ARBA" id="ARBA00023264"/>
    </source>
</evidence>
<feature type="domain" description="Cytidyltransferase-like" evidence="10">
    <location>
        <begin position="62"/>
        <end position="190"/>
    </location>
</feature>
<evidence type="ECO:0000256" key="8">
    <source>
        <dbReference type="ARBA" id="ARBA00026101"/>
    </source>
</evidence>
<dbReference type="CDD" id="cd02174">
    <property type="entry name" value="CCT"/>
    <property type="match status" value="1"/>
</dbReference>
<dbReference type="EC" id="2.7.7.15" evidence="8"/>
<evidence type="ECO:0000256" key="5">
    <source>
        <dbReference type="ARBA" id="ARBA00023098"/>
    </source>
</evidence>
<keyword evidence="7" id="KW-1208">Phospholipid metabolism</keyword>
<dbReference type="Proteomes" id="UP001489004">
    <property type="component" value="Unassembled WGS sequence"/>
</dbReference>
<comment type="similarity">
    <text evidence="1">Belongs to the cytidylyltransferase family.</text>
</comment>
<reference evidence="11 12" key="1">
    <citation type="journal article" date="2024" name="Nat. Commun.">
        <title>Phylogenomics reveals the evolutionary origins of lichenization in chlorophyte algae.</title>
        <authorList>
            <person name="Puginier C."/>
            <person name="Libourel C."/>
            <person name="Otte J."/>
            <person name="Skaloud P."/>
            <person name="Haon M."/>
            <person name="Grisel S."/>
            <person name="Petersen M."/>
            <person name="Berrin J.G."/>
            <person name="Delaux P.M."/>
            <person name="Dal Grande F."/>
            <person name="Keller J."/>
        </authorList>
    </citation>
    <scope>NUCLEOTIDE SEQUENCE [LARGE SCALE GENOMIC DNA]</scope>
    <source>
        <strain evidence="11 12">SAG 2043</strain>
    </source>
</reference>
<dbReference type="InterPro" id="IPR045049">
    <property type="entry name" value="Pcy1-like"/>
</dbReference>
<organism evidence="11 12">
    <name type="scientific">[Myrmecia] bisecta</name>
    <dbReference type="NCBI Taxonomy" id="41462"/>
    <lineage>
        <taxon>Eukaryota</taxon>
        <taxon>Viridiplantae</taxon>
        <taxon>Chlorophyta</taxon>
        <taxon>core chlorophytes</taxon>
        <taxon>Trebouxiophyceae</taxon>
        <taxon>Trebouxiales</taxon>
        <taxon>Trebouxiaceae</taxon>
        <taxon>Myrmecia</taxon>
    </lineage>
</organism>
<dbReference type="GO" id="GO:0004105">
    <property type="term" value="F:choline-phosphate cytidylyltransferase activity"/>
    <property type="evidence" value="ECO:0007669"/>
    <property type="project" value="UniProtKB-EC"/>
</dbReference>
<dbReference type="Pfam" id="PF01467">
    <property type="entry name" value="CTP_transf_like"/>
    <property type="match status" value="1"/>
</dbReference>
<evidence type="ECO:0000256" key="3">
    <source>
        <dbReference type="ARBA" id="ARBA00022679"/>
    </source>
</evidence>
<keyword evidence="6" id="KW-0594">Phospholipid biosynthesis</keyword>
<dbReference type="AlphaFoldDB" id="A0AAW1R5A4"/>
<feature type="compositionally biased region" description="Basic residues" evidence="9">
    <location>
        <begin position="1"/>
        <end position="11"/>
    </location>
</feature>
<dbReference type="InterPro" id="IPR041723">
    <property type="entry name" value="CCT"/>
</dbReference>
<dbReference type="GO" id="GO:0031210">
    <property type="term" value="F:phosphatidylcholine binding"/>
    <property type="evidence" value="ECO:0007669"/>
    <property type="project" value="TreeGrafter"/>
</dbReference>
<sequence>MVKKPGKKRVTKLPVSHPADVPVVSADTDELVPGTPAWEPNTASTSRSEEEAAGLGRPVRVYADGIFDLFHFGHAKALEQAKKLFPNTHLIVGCCNDALTHKYKGKTVFKEEERYESLRHCKWVDEVIKDAPWVITADFIAKHKIDYVTHDALPYSDASGQANDVYDFVKKMGKFKETQRTEGVSTSDVILRIIKDYNDYVLRNLSRGYSRKDLGVSFVREKQIRAKQNLKKLSNRMRDQRLSVTDRVRKTVSERVRVIPKDMEKGVKEFAAGCEQLIDRVISGELGFEMAQHADKFVSGFIRTFEDNYSKFEKAVKQTFRRKVPPRRTKSSIAAAAAKAKEEAALEA</sequence>
<evidence type="ECO:0000256" key="2">
    <source>
        <dbReference type="ARBA" id="ARBA00022516"/>
    </source>
</evidence>
<dbReference type="Gene3D" id="3.40.50.620">
    <property type="entry name" value="HUPs"/>
    <property type="match status" value="1"/>
</dbReference>